<dbReference type="InterPro" id="IPR041118">
    <property type="entry name" value="Rx_N"/>
</dbReference>
<dbReference type="GO" id="GO:0043531">
    <property type="term" value="F:ADP binding"/>
    <property type="evidence" value="ECO:0007669"/>
    <property type="project" value="InterPro"/>
</dbReference>
<dbReference type="PANTHER" id="PTHR33377">
    <property type="entry name" value="OS10G0134700 PROTEIN-RELATED"/>
    <property type="match status" value="1"/>
</dbReference>
<organism evidence="8">
    <name type="scientific">Setaria italica</name>
    <name type="common">Foxtail millet</name>
    <name type="synonym">Panicum italicum</name>
    <dbReference type="NCBI Taxonomy" id="4555"/>
    <lineage>
        <taxon>Eukaryota</taxon>
        <taxon>Viridiplantae</taxon>
        <taxon>Streptophyta</taxon>
        <taxon>Embryophyta</taxon>
        <taxon>Tracheophyta</taxon>
        <taxon>Spermatophyta</taxon>
        <taxon>Magnoliopsida</taxon>
        <taxon>Liliopsida</taxon>
        <taxon>Poales</taxon>
        <taxon>Poaceae</taxon>
        <taxon>PACMAD clade</taxon>
        <taxon>Panicoideae</taxon>
        <taxon>Panicodae</taxon>
        <taxon>Paniceae</taxon>
        <taxon>Cenchrinae</taxon>
        <taxon>Setaria</taxon>
    </lineage>
</organism>
<evidence type="ECO:0000256" key="3">
    <source>
        <dbReference type="ARBA" id="ARBA00022737"/>
    </source>
</evidence>
<feature type="domain" description="Disease resistance N-terminal" evidence="7">
    <location>
        <begin position="92"/>
        <end position="166"/>
    </location>
</feature>
<proteinExistence type="inferred from homology"/>
<dbReference type="PANTHER" id="PTHR33377:SF36">
    <property type="entry name" value="OS01G0720900 PROTEIN"/>
    <property type="match status" value="1"/>
</dbReference>
<evidence type="ECO:0000259" key="7">
    <source>
        <dbReference type="Pfam" id="PF18052"/>
    </source>
</evidence>
<evidence type="ECO:0000313" key="8">
    <source>
        <dbReference type="EMBL" id="RCV27129.1"/>
    </source>
</evidence>
<dbReference type="InterPro" id="IPR027417">
    <property type="entry name" value="P-loop_NTPase"/>
</dbReference>
<name>A0A368RAC4_SETIT</name>
<feature type="compositionally biased region" description="Polar residues" evidence="6">
    <location>
        <begin position="11"/>
        <end position="29"/>
    </location>
</feature>
<feature type="region of interest" description="Disordered" evidence="6">
    <location>
        <begin position="1"/>
        <end position="29"/>
    </location>
</feature>
<protein>
    <recommendedName>
        <fullName evidence="7">Disease resistance N-terminal domain-containing protein</fullName>
    </recommendedName>
</protein>
<evidence type="ECO:0000256" key="5">
    <source>
        <dbReference type="ARBA" id="ARBA00022821"/>
    </source>
</evidence>
<dbReference type="AlphaFoldDB" id="A0A368RAC4"/>
<dbReference type="Pfam" id="PF18052">
    <property type="entry name" value="Rx_N"/>
    <property type="match status" value="1"/>
</dbReference>
<keyword evidence="4" id="KW-0547">Nucleotide-binding</keyword>
<evidence type="ECO:0000256" key="4">
    <source>
        <dbReference type="ARBA" id="ARBA00022741"/>
    </source>
</evidence>
<keyword evidence="2" id="KW-0433">Leucine-rich repeat</keyword>
<evidence type="ECO:0000256" key="2">
    <source>
        <dbReference type="ARBA" id="ARBA00022614"/>
    </source>
</evidence>
<evidence type="ECO:0000256" key="6">
    <source>
        <dbReference type="SAM" id="MobiDB-lite"/>
    </source>
</evidence>
<dbReference type="KEGG" id="sita:101775157"/>
<reference evidence="8" key="2">
    <citation type="submission" date="2015-07" db="EMBL/GenBank/DDBJ databases">
        <authorList>
            <person name="Noorani M."/>
        </authorList>
    </citation>
    <scope>NUCLEOTIDE SEQUENCE</scope>
    <source>
        <strain evidence="8">Yugu1</strain>
    </source>
</reference>
<evidence type="ECO:0000256" key="1">
    <source>
        <dbReference type="ARBA" id="ARBA00008894"/>
    </source>
</evidence>
<sequence length="555" mass="63155">MSPGRPMDPRCSSTTGLRLRCQPSTGGTPQYLTTANPRSVLFWQLVEATGPGPLIMDSAIVETFVSSSPPCNCKCNGSTRKGIPYDRSFKCYRQQKGVEVYLLQLRHVLLRIKATVEEAEGRHITNQAMLWQLQVLRETMYKGCYLLDTFTYRILQEQGEIDQCGSQSFALSKFSSAKRFCFSNRRIGAIFQGHGVEDVQKMLGNMHSIIDDMAEFIIFLKSYPPIIREPYSKYLFMEKCMFGRQAEMEKIIRFLLQPEPPGANSLQVLPIIGPPRVGKSTLVEHVCYDERVHNHFSSIILCSGDPSAPEGSDVVKKQSHGSHGRSLIVMELAEDLVLGDRQWRKLYSSSHMPLGSKVIITSRTEDIAKLGTTGAIRLKYLTQEAYWYFFKVMAFGSTDPEVDPELASIAMEIAAELDGSFLGGNVISGILRANQHAQFWRKILKLQRDYVQWHLLLFGEHPHTLLQKKQTAYVWSLSNNSLRFKVLCFKTHSPLIDVPKTTLYEFQARNPEVHRELEVLVWKSRIPPYHSYTMRCELEASQDTMAKKKRPHSTV</sequence>
<keyword evidence="5" id="KW-0611">Plant defense</keyword>
<dbReference type="OrthoDB" id="648973at2759"/>
<dbReference type="GO" id="GO:0006952">
    <property type="term" value="P:defense response"/>
    <property type="evidence" value="ECO:0007669"/>
    <property type="project" value="UniProtKB-KW"/>
</dbReference>
<accession>A0A368RAC4</accession>
<gene>
    <name evidence="8" type="ORF">SETIT_5G300300v2</name>
</gene>
<reference evidence="8" key="1">
    <citation type="journal article" date="2012" name="Nat. Biotechnol.">
        <title>Reference genome sequence of the model plant Setaria.</title>
        <authorList>
            <person name="Bennetzen J.L."/>
            <person name="Schmutz J."/>
            <person name="Wang H."/>
            <person name="Percifield R."/>
            <person name="Hawkins J."/>
            <person name="Pontaroli A.C."/>
            <person name="Estep M."/>
            <person name="Feng L."/>
            <person name="Vaughn J.N."/>
            <person name="Grimwood J."/>
            <person name="Jenkins J."/>
            <person name="Barry K."/>
            <person name="Lindquist E."/>
            <person name="Hellsten U."/>
            <person name="Deshpande S."/>
            <person name="Wang X."/>
            <person name="Wu X."/>
            <person name="Mitros T."/>
            <person name="Triplett J."/>
            <person name="Yang X."/>
            <person name="Ye C.Y."/>
            <person name="Mauro-Herrera M."/>
            <person name="Wang L."/>
            <person name="Li P."/>
            <person name="Sharma M."/>
            <person name="Sharma R."/>
            <person name="Ronald P.C."/>
            <person name="Panaud O."/>
            <person name="Kellogg E.A."/>
            <person name="Brutnell T.P."/>
            <person name="Doust A.N."/>
            <person name="Tuskan G.A."/>
            <person name="Rokhsar D."/>
            <person name="Devos K.M."/>
        </authorList>
    </citation>
    <scope>NUCLEOTIDE SEQUENCE [LARGE SCALE GENOMIC DNA]</scope>
    <source>
        <strain evidence="8">Yugu1</strain>
    </source>
</reference>
<comment type="similarity">
    <text evidence="1">Belongs to the disease resistance NB-LRR family.</text>
</comment>
<dbReference type="SUPFAM" id="SSF52540">
    <property type="entry name" value="P-loop containing nucleoside triphosphate hydrolases"/>
    <property type="match status" value="1"/>
</dbReference>
<dbReference type="EMBL" id="CM003532">
    <property type="protein sequence ID" value="RCV27129.1"/>
    <property type="molecule type" value="Genomic_DNA"/>
</dbReference>
<dbReference type="Gene3D" id="3.40.50.300">
    <property type="entry name" value="P-loop containing nucleotide triphosphate hydrolases"/>
    <property type="match status" value="1"/>
</dbReference>
<keyword evidence="3" id="KW-0677">Repeat</keyword>